<dbReference type="InterPro" id="IPR050319">
    <property type="entry name" value="ABC_transp_ATP-bind"/>
</dbReference>
<dbReference type="InterPro" id="IPR017871">
    <property type="entry name" value="ABC_transporter-like_CS"/>
</dbReference>
<evidence type="ECO:0000256" key="5">
    <source>
        <dbReference type="SAM" id="MobiDB-lite"/>
    </source>
</evidence>
<protein>
    <submittedName>
        <fullName evidence="7">ABC transporter ATP-binding protein</fullName>
    </submittedName>
</protein>
<name>A0ABD6BQL5_9EURY</name>
<feature type="domain" description="ABC transporter" evidence="6">
    <location>
        <begin position="6"/>
        <end position="318"/>
    </location>
</feature>
<sequence>MSEPFLKVEDLKKYYDDGGVFGDDPVKAVDGVSFEIDEGETVGLVGESGCGKTTLGRTILNLESATEGEVLSDGTDVTSISGSELRAWQSEAQMVFQDPEASLNERMTVGEIIREPLEAHDWPDLAVAVDGGREVSGSRVHAAEADERPDLTVGVDGSLSVRERAPLSADDVDVKLDESSAAVTVTKHASEMREDRVRALLEQVGLREEHYYRYPHQFSGGQSQRVGIARALALEPRFLVLDEPVSALDVSVQARIINLLEDLQEELGLTYLFIAHDLSVVRHIADRVAVMYLGNVMELGPTEQVFREPAHPYTESLLSAIPGTMVETGERITLRGTPPSPRDPPSGCRFSTRCPAKIRPDEYSVSGEHWEALDQLYSVFHARANAEKGLLDQLKERLGIQDVSTVDELLLELFDAERAGDGIALNMPDDAAAVVYEAAEMARAGDESGAAARLDAEFGSVCSTEHPEAADVGDGRTSRCLRHREEYTDPDTVIEQRYRSD</sequence>
<keyword evidence="2" id="KW-0813">Transport</keyword>
<dbReference type="InterPro" id="IPR003593">
    <property type="entry name" value="AAA+_ATPase"/>
</dbReference>
<evidence type="ECO:0000256" key="3">
    <source>
        <dbReference type="ARBA" id="ARBA00022741"/>
    </source>
</evidence>
<accession>A0ABD6BQL5</accession>
<feature type="region of interest" description="Disordered" evidence="5">
    <location>
        <begin position="332"/>
        <end position="352"/>
    </location>
</feature>
<dbReference type="PROSITE" id="PS00211">
    <property type="entry name" value="ABC_TRANSPORTER_1"/>
    <property type="match status" value="1"/>
</dbReference>
<dbReference type="InterPro" id="IPR027417">
    <property type="entry name" value="P-loop_NTPase"/>
</dbReference>
<evidence type="ECO:0000256" key="4">
    <source>
        <dbReference type="ARBA" id="ARBA00022840"/>
    </source>
</evidence>
<dbReference type="SUPFAM" id="SSF52540">
    <property type="entry name" value="P-loop containing nucleoside triphosphate hydrolases"/>
    <property type="match status" value="1"/>
</dbReference>
<organism evidence="7 8">
    <name type="scientific">Halolamina litorea</name>
    <dbReference type="NCBI Taxonomy" id="1515593"/>
    <lineage>
        <taxon>Archaea</taxon>
        <taxon>Methanobacteriati</taxon>
        <taxon>Methanobacteriota</taxon>
        <taxon>Stenosarchaea group</taxon>
        <taxon>Halobacteria</taxon>
        <taxon>Halobacteriales</taxon>
        <taxon>Haloferacaceae</taxon>
    </lineage>
</organism>
<keyword evidence="3" id="KW-0547">Nucleotide-binding</keyword>
<keyword evidence="4 7" id="KW-0067">ATP-binding</keyword>
<dbReference type="Proteomes" id="UP001597139">
    <property type="component" value="Unassembled WGS sequence"/>
</dbReference>
<dbReference type="CDD" id="cd03257">
    <property type="entry name" value="ABC_NikE_OppD_transporters"/>
    <property type="match status" value="1"/>
</dbReference>
<evidence type="ECO:0000313" key="8">
    <source>
        <dbReference type="Proteomes" id="UP001597139"/>
    </source>
</evidence>
<feature type="region of interest" description="Disordered" evidence="5">
    <location>
        <begin position="465"/>
        <end position="501"/>
    </location>
</feature>
<evidence type="ECO:0000259" key="6">
    <source>
        <dbReference type="PROSITE" id="PS50893"/>
    </source>
</evidence>
<evidence type="ECO:0000256" key="2">
    <source>
        <dbReference type="ARBA" id="ARBA00022448"/>
    </source>
</evidence>
<dbReference type="InterPro" id="IPR003439">
    <property type="entry name" value="ABC_transporter-like_ATP-bd"/>
</dbReference>
<dbReference type="EMBL" id="JBHUCZ010000002">
    <property type="protein sequence ID" value="MFD1566859.1"/>
    <property type="molecule type" value="Genomic_DNA"/>
</dbReference>
<dbReference type="AlphaFoldDB" id="A0ABD6BQL5"/>
<gene>
    <name evidence="7" type="ORF">ACFSAU_05080</name>
</gene>
<dbReference type="SMART" id="SM00382">
    <property type="entry name" value="AAA"/>
    <property type="match status" value="1"/>
</dbReference>
<dbReference type="PANTHER" id="PTHR43776:SF7">
    <property type="entry name" value="D,D-DIPEPTIDE TRANSPORT ATP-BINDING PROTEIN DDPF-RELATED"/>
    <property type="match status" value="1"/>
</dbReference>
<proteinExistence type="inferred from homology"/>
<dbReference type="PROSITE" id="PS50893">
    <property type="entry name" value="ABC_TRANSPORTER_2"/>
    <property type="match status" value="1"/>
</dbReference>
<comment type="similarity">
    <text evidence="1">Belongs to the ABC transporter superfamily.</text>
</comment>
<dbReference type="Pfam" id="PF08352">
    <property type="entry name" value="oligo_HPY"/>
    <property type="match status" value="1"/>
</dbReference>
<dbReference type="PANTHER" id="PTHR43776">
    <property type="entry name" value="TRANSPORT ATP-BINDING PROTEIN"/>
    <property type="match status" value="1"/>
</dbReference>
<comment type="caution">
    <text evidence="7">The sequence shown here is derived from an EMBL/GenBank/DDBJ whole genome shotgun (WGS) entry which is preliminary data.</text>
</comment>
<dbReference type="Gene3D" id="3.40.50.300">
    <property type="entry name" value="P-loop containing nucleotide triphosphate hydrolases"/>
    <property type="match status" value="1"/>
</dbReference>
<keyword evidence="8" id="KW-1185">Reference proteome</keyword>
<evidence type="ECO:0000313" key="7">
    <source>
        <dbReference type="EMBL" id="MFD1566859.1"/>
    </source>
</evidence>
<evidence type="ECO:0000256" key="1">
    <source>
        <dbReference type="ARBA" id="ARBA00005417"/>
    </source>
</evidence>
<dbReference type="Pfam" id="PF00005">
    <property type="entry name" value="ABC_tran"/>
    <property type="match status" value="1"/>
</dbReference>
<dbReference type="GO" id="GO:0055085">
    <property type="term" value="P:transmembrane transport"/>
    <property type="evidence" value="ECO:0007669"/>
    <property type="project" value="UniProtKB-ARBA"/>
</dbReference>
<reference evidence="7 8" key="1">
    <citation type="journal article" date="2019" name="Int. J. Syst. Evol. Microbiol.">
        <title>The Global Catalogue of Microorganisms (GCM) 10K type strain sequencing project: providing services to taxonomists for standard genome sequencing and annotation.</title>
        <authorList>
            <consortium name="The Broad Institute Genomics Platform"/>
            <consortium name="The Broad Institute Genome Sequencing Center for Infectious Disease"/>
            <person name="Wu L."/>
            <person name="Ma J."/>
        </authorList>
    </citation>
    <scope>NUCLEOTIDE SEQUENCE [LARGE SCALE GENOMIC DNA]</scope>
    <source>
        <strain evidence="7 8">CGMCC 1.12859</strain>
    </source>
</reference>
<dbReference type="NCBIfam" id="TIGR01727">
    <property type="entry name" value="oligo_HPY"/>
    <property type="match status" value="1"/>
</dbReference>
<feature type="compositionally biased region" description="Basic and acidic residues" evidence="5">
    <location>
        <begin position="465"/>
        <end position="487"/>
    </location>
</feature>
<dbReference type="InterPro" id="IPR013563">
    <property type="entry name" value="Oligopep_ABC_C"/>
</dbReference>
<dbReference type="GO" id="GO:0005524">
    <property type="term" value="F:ATP binding"/>
    <property type="evidence" value="ECO:0007669"/>
    <property type="project" value="UniProtKB-KW"/>
</dbReference>
<dbReference type="RefSeq" id="WP_267646693.1">
    <property type="nucleotide sequence ID" value="NZ_JANHGR010000001.1"/>
</dbReference>